<gene>
    <name evidence="1" type="ordered locus">HBZC1_16530</name>
</gene>
<keyword evidence="2" id="KW-1185">Reference proteome</keyword>
<accession>F8KPC1</accession>
<evidence type="ECO:0000313" key="1">
    <source>
        <dbReference type="EMBL" id="CCB80639.1"/>
    </source>
</evidence>
<dbReference type="Proteomes" id="UP000008387">
    <property type="component" value="Chromosome"/>
</dbReference>
<dbReference type="EMBL" id="FR871757">
    <property type="protein sequence ID" value="CCB80639.1"/>
    <property type="molecule type" value="Genomic_DNA"/>
</dbReference>
<evidence type="ECO:0000313" key="2">
    <source>
        <dbReference type="Proteomes" id="UP000008387"/>
    </source>
</evidence>
<sequence>MGKNSGLVWGKCVAFSKKCVFKVYKKMPCYILKQTYF</sequence>
<dbReference type="KEGG" id="hbi:HBZC1_16530"/>
<protein>
    <submittedName>
        <fullName evidence="1">Uncharacterized protein</fullName>
    </submittedName>
</protein>
<organism evidence="1 2">
    <name type="scientific">Helicobacter bizzozeronii (strain CIII-1)</name>
    <dbReference type="NCBI Taxonomy" id="1002804"/>
    <lineage>
        <taxon>Bacteria</taxon>
        <taxon>Pseudomonadati</taxon>
        <taxon>Campylobacterota</taxon>
        <taxon>Epsilonproteobacteria</taxon>
        <taxon>Campylobacterales</taxon>
        <taxon>Helicobacteraceae</taxon>
        <taxon>Helicobacter</taxon>
    </lineage>
</organism>
<dbReference type="STRING" id="1002804.HBZC1_16530"/>
<reference evidence="1 2" key="1">
    <citation type="journal article" date="2011" name="J. Bacteriol.">
        <title>Genome sequence of Helicobacter bizzozeronii strain CIII-1, an isolate from human gastric mucosa.</title>
        <authorList>
            <person name="Schott T."/>
            <person name="Rossi M."/>
            <person name="Hanninen M.L."/>
        </authorList>
    </citation>
    <scope>NUCLEOTIDE SEQUENCE [LARGE SCALE GENOMIC DNA]</scope>
    <source>
        <strain evidence="1 2">CIII-1</strain>
    </source>
</reference>
<proteinExistence type="predicted"/>
<dbReference type="AlphaFoldDB" id="F8KPC1"/>
<name>F8KPC1_HELBC</name>
<dbReference type="HOGENOM" id="CLU_3344400_0_0_7"/>